<evidence type="ECO:0000313" key="2">
    <source>
        <dbReference type="Proteomes" id="UP000199073"/>
    </source>
</evidence>
<dbReference type="Proteomes" id="UP000199073">
    <property type="component" value="Unassembled WGS sequence"/>
</dbReference>
<gene>
    <name evidence="1" type="ORF">SAMN05660330_03899</name>
</gene>
<accession>A0A1H0V6Y0</accession>
<sequence>MGVMESGYALVSLHWPREELTRCQGPTENSCAEKERDCHWENAENIRQLPSNAQCPITRLQPIGLL</sequence>
<proteinExistence type="predicted"/>
<reference evidence="1 2" key="1">
    <citation type="submission" date="2016-10" db="EMBL/GenBank/DDBJ databases">
        <authorList>
            <person name="de Groot N.N."/>
        </authorList>
    </citation>
    <scope>NUCLEOTIDE SEQUENCE [LARGE SCALE GENOMIC DNA]</scope>
    <source>
        <strain evidence="1 2">DSM 12130</strain>
    </source>
</reference>
<name>A0A1H0V6Y0_9BACT</name>
<dbReference type="AlphaFoldDB" id="A0A1H0V6Y0"/>
<keyword evidence="2" id="KW-1185">Reference proteome</keyword>
<evidence type="ECO:0000313" key="1">
    <source>
        <dbReference type="EMBL" id="SDP74124.1"/>
    </source>
</evidence>
<organism evidence="1 2">
    <name type="scientific">Desulforhopalus singaporensis</name>
    <dbReference type="NCBI Taxonomy" id="91360"/>
    <lineage>
        <taxon>Bacteria</taxon>
        <taxon>Pseudomonadati</taxon>
        <taxon>Thermodesulfobacteriota</taxon>
        <taxon>Desulfobulbia</taxon>
        <taxon>Desulfobulbales</taxon>
        <taxon>Desulfocapsaceae</taxon>
        <taxon>Desulforhopalus</taxon>
    </lineage>
</organism>
<dbReference type="EMBL" id="FNJI01000042">
    <property type="protein sequence ID" value="SDP74124.1"/>
    <property type="molecule type" value="Genomic_DNA"/>
</dbReference>
<protein>
    <submittedName>
        <fullName evidence="1">Uncharacterized protein</fullName>
    </submittedName>
</protein>